<organism evidence="2">
    <name type="scientific">Solanum lycopersicum</name>
    <name type="common">Tomato</name>
    <name type="synonym">Lycopersicon esculentum</name>
    <dbReference type="NCBI Taxonomy" id="4081"/>
    <lineage>
        <taxon>Eukaryota</taxon>
        <taxon>Viridiplantae</taxon>
        <taxon>Streptophyta</taxon>
        <taxon>Embryophyta</taxon>
        <taxon>Tracheophyta</taxon>
        <taxon>Spermatophyta</taxon>
        <taxon>Magnoliopsida</taxon>
        <taxon>eudicotyledons</taxon>
        <taxon>Gunneridae</taxon>
        <taxon>Pentapetalae</taxon>
        <taxon>asterids</taxon>
        <taxon>lamiids</taxon>
        <taxon>Solanales</taxon>
        <taxon>Solanaceae</taxon>
        <taxon>Solanoideae</taxon>
        <taxon>Solaneae</taxon>
        <taxon>Solanum</taxon>
        <taxon>Solanum subgen. Lycopersicon</taxon>
    </lineage>
</organism>
<dbReference type="PaxDb" id="4081-Solyc09g091160.1.1"/>
<keyword evidence="3" id="KW-1185">Reference proteome</keyword>
<dbReference type="Gene3D" id="1.20.1280.50">
    <property type="match status" value="1"/>
</dbReference>
<dbReference type="InParanoid" id="A0A3Q7I7X0"/>
<evidence type="ECO:0000313" key="3">
    <source>
        <dbReference type="Proteomes" id="UP000004994"/>
    </source>
</evidence>
<dbReference type="PANTHER" id="PTHR48218">
    <property type="entry name" value="F-BOX DOMAIN CONTAINING PROTEIN"/>
    <property type="match status" value="1"/>
</dbReference>
<feature type="domain" description="F-box" evidence="1">
    <location>
        <begin position="66"/>
        <end position="106"/>
    </location>
</feature>
<protein>
    <recommendedName>
        <fullName evidence="1">F-box domain-containing protein</fullName>
    </recommendedName>
</protein>
<dbReference type="EnsemblPlants" id="Solyc09g091160.2.1">
    <property type="protein sequence ID" value="Solyc09g091160.2.1"/>
    <property type="gene ID" value="Solyc09g091160.2"/>
</dbReference>
<dbReference type="SUPFAM" id="SSF81383">
    <property type="entry name" value="F-box domain"/>
    <property type="match status" value="1"/>
</dbReference>
<dbReference type="Pfam" id="PF12937">
    <property type="entry name" value="F-box-like"/>
    <property type="match status" value="1"/>
</dbReference>
<dbReference type="CDD" id="cd09917">
    <property type="entry name" value="F-box_SF"/>
    <property type="match status" value="1"/>
</dbReference>
<dbReference type="SMART" id="SM00256">
    <property type="entry name" value="FBOX"/>
    <property type="match status" value="1"/>
</dbReference>
<dbReference type="PANTHER" id="PTHR48218:SF3">
    <property type="entry name" value="OS07G0170800 PROTEIN"/>
    <property type="match status" value="1"/>
</dbReference>
<dbReference type="STRING" id="4081.A0A3Q7I7X0"/>
<dbReference type="Gramene" id="Solyc09g091160.2.1">
    <property type="protein sequence ID" value="Solyc09g091160.2.1"/>
    <property type="gene ID" value="Solyc09g091160.2"/>
</dbReference>
<evidence type="ECO:0000313" key="2">
    <source>
        <dbReference type="EnsemblPlants" id="Solyc09g091160.2.1"/>
    </source>
</evidence>
<dbReference type="Proteomes" id="UP000004994">
    <property type="component" value="Chromosome 9"/>
</dbReference>
<reference evidence="2" key="2">
    <citation type="submission" date="2019-01" db="UniProtKB">
        <authorList>
            <consortium name="EnsemblPlants"/>
        </authorList>
    </citation>
    <scope>IDENTIFICATION</scope>
    <source>
        <strain evidence="2">cv. Heinz 1706</strain>
    </source>
</reference>
<dbReference type="InterPro" id="IPR036047">
    <property type="entry name" value="F-box-like_dom_sf"/>
</dbReference>
<dbReference type="InterPro" id="IPR001810">
    <property type="entry name" value="F-box_dom"/>
</dbReference>
<name>A0A3Q7I7X0_SOLLC</name>
<proteinExistence type="predicted"/>
<sequence>MTETRTCEFGHIKKTTMSSEDGVSGLPCFGVEDDKGGILEDRFAEKGKKKRRICEMGWLSDPLVVLGTDVMLMILSCLDARSVALCLLVSRGWRAVASSDKIWSSKIELWDKYVEILGFSLSYNTACVGPSTQVMVVGLPWWLILASWTGCTIVKCEELWRGKTHLPRLAKVNDLSKLVVYSLSVMDGKRKRIRKEDLYDHVWEFHFTEAAPEYWRMLDPYRNGTGRPLRRYFLPDGSQTAEPDDKIWGGHESCYSIVTSLLADGNIREHYVRINRWPPMYVTRKEDWSWEISNNFCTYKSIPDADKKDGTGPLFLLH</sequence>
<dbReference type="AlphaFoldDB" id="A0A3Q7I7X0"/>
<dbReference type="OMA" id="WEMSNHL"/>
<accession>A0A3Q7I7X0</accession>
<reference evidence="2" key="1">
    <citation type="journal article" date="2012" name="Nature">
        <title>The tomato genome sequence provides insights into fleshy fruit evolution.</title>
        <authorList>
            <consortium name="Tomato Genome Consortium"/>
        </authorList>
    </citation>
    <scope>NUCLEOTIDE SEQUENCE [LARGE SCALE GENOMIC DNA]</scope>
    <source>
        <strain evidence="2">cv. Heinz 1706</strain>
    </source>
</reference>
<evidence type="ECO:0000259" key="1">
    <source>
        <dbReference type="SMART" id="SM00256"/>
    </source>
</evidence>